<keyword evidence="7" id="KW-0401">Integrin</keyword>
<keyword evidence="4" id="KW-1133">Transmembrane helix</keyword>
<dbReference type="InterPro" id="IPR015943">
    <property type="entry name" value="WD40/YVTN_repeat-like_dom_sf"/>
</dbReference>
<feature type="signal peptide" evidence="6">
    <location>
        <begin position="1"/>
        <end position="21"/>
    </location>
</feature>
<keyword evidence="8" id="KW-1185">Reference proteome</keyword>
<evidence type="ECO:0000256" key="1">
    <source>
        <dbReference type="ARBA" id="ARBA00004167"/>
    </source>
</evidence>
<dbReference type="PANTHER" id="PTHR21419">
    <property type="match status" value="1"/>
</dbReference>
<evidence type="ECO:0000256" key="6">
    <source>
        <dbReference type="SAM" id="SignalP"/>
    </source>
</evidence>
<comment type="subcellular location">
    <subcellularLocation>
        <location evidence="1">Membrane</location>
        <topology evidence="1">Single-pass membrane protein</topology>
    </subcellularLocation>
</comment>
<organism evidence="7 8">
    <name type="scientific">Bellilinea caldifistulae</name>
    <dbReference type="NCBI Taxonomy" id="360411"/>
    <lineage>
        <taxon>Bacteria</taxon>
        <taxon>Bacillati</taxon>
        <taxon>Chloroflexota</taxon>
        <taxon>Anaerolineae</taxon>
        <taxon>Anaerolineales</taxon>
        <taxon>Anaerolineaceae</taxon>
        <taxon>Bellilinea</taxon>
    </lineage>
</organism>
<sequence length="533" mass="57924">MKLRSGLLIALVLLLPASVHAESGDHPLYLPFISRGLSAPQLKWAYGGCYNSWCETGWYSSPAVINLDGDPQAEIIASAYTLWALDGETGQLQWRVDPKGGRTWPGIVLADLERDGAAEIVVAQGGGWVTAYTLSGTLKWEHQPSSAELRGLLAADLDGDHSSLELIVTAAIGSRTSTWVLDANGNTRPGWPQITSENSGYAWGVFNDNPSAANLSGDDHLEIIVPTDVHYILGLKPDGSPLAVDPAAYPNHPVKVWGRIGVWEDLTVETRSWGYCQNGRPRSENYRPNFANSPASIADLNNDGQMEIVVVGNVYDCSKDPYQSRYYGPFIFNADRTRFNGGGFDWRTTPVDTGTPLSEDYNRIESALPNPVLADLDGDGLKEILFASYDGHLHAFWLDKTEHGSWPYSVYNPAEGFYQFASEPVVADLDDDGSAEVIFTSWPQKGSNRTGKLHILNAFGMPIFTVDLPAGRNGNWNGALPAPTLANVDNDNDLEVVLNTAYSGVVVYDLPGTAQARLLWATGRGNVQRTGAP</sequence>
<gene>
    <name evidence="7" type="ORF">AC812_09950</name>
</gene>
<proteinExistence type="predicted"/>
<dbReference type="GO" id="GO:0016020">
    <property type="term" value="C:membrane"/>
    <property type="evidence" value="ECO:0007669"/>
    <property type="project" value="UniProtKB-SubCell"/>
</dbReference>
<keyword evidence="5" id="KW-0472">Membrane</keyword>
<evidence type="ECO:0000313" key="8">
    <source>
        <dbReference type="Proteomes" id="UP000050514"/>
    </source>
</evidence>
<evidence type="ECO:0000256" key="4">
    <source>
        <dbReference type="ARBA" id="ARBA00022989"/>
    </source>
</evidence>
<evidence type="ECO:0000313" key="7">
    <source>
        <dbReference type="EMBL" id="KPL75261.1"/>
    </source>
</evidence>
<dbReference type="SUPFAM" id="SSF69318">
    <property type="entry name" value="Integrin alpha N-terminal domain"/>
    <property type="match status" value="1"/>
</dbReference>
<dbReference type="PANTHER" id="PTHR21419:SF23">
    <property type="entry name" value="PROTEIN DEFECTIVE IN EXINE FORMATION 1"/>
    <property type="match status" value="1"/>
</dbReference>
<dbReference type="Gene3D" id="2.130.10.130">
    <property type="entry name" value="Integrin alpha, N-terminal"/>
    <property type="match status" value="1"/>
</dbReference>
<evidence type="ECO:0000256" key="3">
    <source>
        <dbReference type="ARBA" id="ARBA00022729"/>
    </source>
</evidence>
<dbReference type="STRING" id="360411.AC812_09950"/>
<dbReference type="InterPro" id="IPR013517">
    <property type="entry name" value="FG-GAP"/>
</dbReference>
<reference evidence="7 8" key="1">
    <citation type="submission" date="2015-07" db="EMBL/GenBank/DDBJ databases">
        <title>Draft genome of Bellilinea caldifistulae DSM 17877.</title>
        <authorList>
            <person name="Hemp J."/>
            <person name="Ward L.M."/>
            <person name="Pace L.A."/>
            <person name="Fischer W.W."/>
        </authorList>
    </citation>
    <scope>NUCLEOTIDE SEQUENCE [LARGE SCALE GENOMIC DNA]</scope>
    <source>
        <strain evidence="7 8">GOMI-1</strain>
    </source>
</reference>
<feature type="chain" id="PRO_5006133075" evidence="6">
    <location>
        <begin position="22"/>
        <end position="533"/>
    </location>
</feature>
<dbReference type="RefSeq" id="WP_061913274.1">
    <property type="nucleotide sequence ID" value="NZ_DF967971.1"/>
</dbReference>
<dbReference type="InterPro" id="IPR028994">
    <property type="entry name" value="Integrin_alpha_N"/>
</dbReference>
<accession>A0A0P6XID8</accession>
<dbReference type="InterPro" id="IPR045232">
    <property type="entry name" value="FAM234"/>
</dbReference>
<dbReference type="AlphaFoldDB" id="A0A0P6XID8"/>
<dbReference type="OrthoDB" id="136560at2"/>
<name>A0A0P6XID8_9CHLR</name>
<evidence type="ECO:0000256" key="5">
    <source>
        <dbReference type="ARBA" id="ARBA00023136"/>
    </source>
</evidence>
<dbReference type="Gene3D" id="2.130.10.10">
    <property type="entry name" value="YVTN repeat-like/Quinoprotein amine dehydrogenase"/>
    <property type="match status" value="1"/>
</dbReference>
<keyword evidence="2" id="KW-0812">Transmembrane</keyword>
<evidence type="ECO:0000256" key="2">
    <source>
        <dbReference type="ARBA" id="ARBA00022692"/>
    </source>
</evidence>
<dbReference type="GO" id="GO:0007229">
    <property type="term" value="P:integrin-mediated signaling pathway"/>
    <property type="evidence" value="ECO:0007669"/>
    <property type="project" value="UniProtKB-KW"/>
</dbReference>
<dbReference type="Proteomes" id="UP000050514">
    <property type="component" value="Unassembled WGS sequence"/>
</dbReference>
<dbReference type="Pfam" id="PF13517">
    <property type="entry name" value="FG-GAP_3"/>
    <property type="match status" value="1"/>
</dbReference>
<keyword evidence="3 6" id="KW-0732">Signal</keyword>
<dbReference type="PATRIC" id="fig|360411.5.peg.424"/>
<comment type="caution">
    <text evidence="7">The sequence shown here is derived from an EMBL/GenBank/DDBJ whole genome shotgun (WGS) entry which is preliminary data.</text>
</comment>
<protein>
    <submittedName>
        <fullName evidence="7">Alpha integrin</fullName>
    </submittedName>
</protein>
<dbReference type="EMBL" id="LGHJ01000015">
    <property type="protein sequence ID" value="KPL75261.1"/>
    <property type="molecule type" value="Genomic_DNA"/>
</dbReference>